<comment type="subcellular location">
    <subcellularLocation>
        <location evidence="1 7">Cell membrane</location>
        <topology evidence="1 7">Multi-pass membrane protein</topology>
    </subcellularLocation>
</comment>
<dbReference type="Gene3D" id="1.10.3720.10">
    <property type="entry name" value="MetI-like"/>
    <property type="match status" value="1"/>
</dbReference>
<keyword evidence="4 7" id="KW-0812">Transmembrane</keyword>
<keyword evidence="10" id="KW-1185">Reference proteome</keyword>
<evidence type="ECO:0000256" key="3">
    <source>
        <dbReference type="ARBA" id="ARBA00022475"/>
    </source>
</evidence>
<keyword evidence="2 7" id="KW-0813">Transport</keyword>
<organism evidence="9 10">
    <name type="scientific">Ruthenibacterium intestinale</name>
    <dbReference type="NCBI Taxonomy" id="3133163"/>
    <lineage>
        <taxon>Bacteria</taxon>
        <taxon>Bacillati</taxon>
        <taxon>Bacillota</taxon>
        <taxon>Clostridia</taxon>
        <taxon>Eubacteriales</taxon>
        <taxon>Oscillospiraceae</taxon>
        <taxon>Ruthenibacterium</taxon>
    </lineage>
</organism>
<feature type="transmembrane region" description="Helical" evidence="7">
    <location>
        <begin position="95"/>
        <end position="116"/>
    </location>
</feature>
<keyword evidence="3" id="KW-1003">Cell membrane</keyword>
<dbReference type="InterPro" id="IPR050366">
    <property type="entry name" value="BP-dependent_transpt_permease"/>
</dbReference>
<sequence length="298" mass="32884">MVNDSFRLVGSEYRIHQPQPKKQSLRQRLKGLPLLSMTIFLFIVLGCIFAGQLANHDPTDFYLQNLNEAPGKEFFFGTDSLGRDIYSMIWYGGRISLTIGLLGTAIIAVIGILWGCISGTASERVDFIMMRITEICGSIPSLLFVLILSAAFQANDILSLSIVIGATGWFGLARIVRSEVRQIRNSEYVLYARCCNGSFLHVAIQHLIPNFLSPVMFALVSSIGSCITLESSLSFLGLGLPISSISWGSMLSLANRALLSNTWWVIVFPGLFLVVTLMCLTNIGSFFRKSANRKPNNL</sequence>
<dbReference type="Pfam" id="PF00528">
    <property type="entry name" value="BPD_transp_1"/>
    <property type="match status" value="1"/>
</dbReference>
<evidence type="ECO:0000256" key="7">
    <source>
        <dbReference type="RuleBase" id="RU363032"/>
    </source>
</evidence>
<evidence type="ECO:0000256" key="2">
    <source>
        <dbReference type="ARBA" id="ARBA00022448"/>
    </source>
</evidence>
<proteinExistence type="inferred from homology"/>
<feature type="transmembrane region" description="Helical" evidence="7">
    <location>
        <begin position="262"/>
        <end position="287"/>
    </location>
</feature>
<evidence type="ECO:0000256" key="1">
    <source>
        <dbReference type="ARBA" id="ARBA00004651"/>
    </source>
</evidence>
<protein>
    <submittedName>
        <fullName evidence="9">ABC transporter permease</fullName>
    </submittedName>
</protein>
<dbReference type="InterPro" id="IPR000515">
    <property type="entry name" value="MetI-like"/>
</dbReference>
<feature type="transmembrane region" description="Helical" evidence="7">
    <location>
        <begin position="128"/>
        <end position="151"/>
    </location>
</feature>
<evidence type="ECO:0000256" key="4">
    <source>
        <dbReference type="ARBA" id="ARBA00022692"/>
    </source>
</evidence>
<dbReference type="PANTHER" id="PTHR43386">
    <property type="entry name" value="OLIGOPEPTIDE TRANSPORT SYSTEM PERMEASE PROTEIN APPC"/>
    <property type="match status" value="1"/>
</dbReference>
<reference evidence="9 10" key="1">
    <citation type="submission" date="2024-03" db="EMBL/GenBank/DDBJ databases">
        <title>Human intestinal bacterial collection.</title>
        <authorList>
            <person name="Pauvert C."/>
            <person name="Hitch T.C.A."/>
            <person name="Clavel T."/>
        </authorList>
    </citation>
    <scope>NUCLEOTIDE SEQUENCE [LARGE SCALE GENOMIC DNA]</scope>
    <source>
        <strain evidence="9 10">CLA-JM-H11</strain>
    </source>
</reference>
<feature type="transmembrane region" description="Helical" evidence="7">
    <location>
        <begin position="31"/>
        <end position="54"/>
    </location>
</feature>
<comment type="similarity">
    <text evidence="7">Belongs to the binding-protein-dependent transport system permease family.</text>
</comment>
<accession>A0ABV1GBA2</accession>
<comment type="caution">
    <text evidence="9">The sequence shown here is derived from an EMBL/GenBank/DDBJ whole genome shotgun (WGS) entry which is preliminary data.</text>
</comment>
<evidence type="ECO:0000256" key="6">
    <source>
        <dbReference type="ARBA" id="ARBA00023136"/>
    </source>
</evidence>
<evidence type="ECO:0000313" key="9">
    <source>
        <dbReference type="EMBL" id="MEQ2519116.1"/>
    </source>
</evidence>
<feature type="transmembrane region" description="Helical" evidence="7">
    <location>
        <begin position="157"/>
        <end position="176"/>
    </location>
</feature>
<dbReference type="SUPFAM" id="SSF161098">
    <property type="entry name" value="MetI-like"/>
    <property type="match status" value="1"/>
</dbReference>
<dbReference type="RefSeq" id="WP_349214378.1">
    <property type="nucleotide sequence ID" value="NZ_JBBMFA010000036.1"/>
</dbReference>
<evidence type="ECO:0000313" key="10">
    <source>
        <dbReference type="Proteomes" id="UP001477672"/>
    </source>
</evidence>
<feature type="domain" description="ABC transmembrane type-1" evidence="8">
    <location>
        <begin position="93"/>
        <end position="284"/>
    </location>
</feature>
<dbReference type="PROSITE" id="PS50928">
    <property type="entry name" value="ABC_TM1"/>
    <property type="match status" value="1"/>
</dbReference>
<evidence type="ECO:0000259" key="8">
    <source>
        <dbReference type="PROSITE" id="PS50928"/>
    </source>
</evidence>
<keyword evidence="6 7" id="KW-0472">Membrane</keyword>
<evidence type="ECO:0000256" key="5">
    <source>
        <dbReference type="ARBA" id="ARBA00022989"/>
    </source>
</evidence>
<dbReference type="InterPro" id="IPR035906">
    <property type="entry name" value="MetI-like_sf"/>
</dbReference>
<name>A0ABV1GBA2_9FIRM</name>
<dbReference type="PANTHER" id="PTHR43386:SF1">
    <property type="entry name" value="D,D-DIPEPTIDE TRANSPORT SYSTEM PERMEASE PROTEIN DDPC-RELATED"/>
    <property type="match status" value="1"/>
</dbReference>
<gene>
    <name evidence="9" type="ORF">WMO24_01490</name>
</gene>
<dbReference type="CDD" id="cd06261">
    <property type="entry name" value="TM_PBP2"/>
    <property type="match status" value="1"/>
</dbReference>
<keyword evidence="5 7" id="KW-1133">Transmembrane helix</keyword>
<dbReference type="Proteomes" id="UP001477672">
    <property type="component" value="Unassembled WGS sequence"/>
</dbReference>
<dbReference type="EMBL" id="JBBMFA010000036">
    <property type="protein sequence ID" value="MEQ2519116.1"/>
    <property type="molecule type" value="Genomic_DNA"/>
</dbReference>